<evidence type="ECO:0000313" key="7">
    <source>
        <dbReference type="Proteomes" id="UP001595821"/>
    </source>
</evidence>
<dbReference type="InterPro" id="IPR008719">
    <property type="entry name" value="N2O_reductase_NosL"/>
</dbReference>
<feature type="domain" description="Periplasmic copper-binding protein NosD beta helix" evidence="5">
    <location>
        <begin position="371"/>
        <end position="548"/>
    </location>
</feature>
<dbReference type="InterPro" id="IPR022441">
    <property type="entry name" value="Para_beta_helix_rpt-2"/>
</dbReference>
<dbReference type="Pfam" id="PF05048">
    <property type="entry name" value="NosD"/>
    <property type="match status" value="1"/>
</dbReference>
<dbReference type="InterPro" id="IPR051550">
    <property type="entry name" value="SCF-Subunits/Alg-Epimerases"/>
</dbReference>
<organism evidence="6 7">
    <name type="scientific">Natribaculum luteum</name>
    <dbReference type="NCBI Taxonomy" id="1586232"/>
    <lineage>
        <taxon>Archaea</taxon>
        <taxon>Methanobacteriati</taxon>
        <taxon>Methanobacteriota</taxon>
        <taxon>Stenosarchaea group</taxon>
        <taxon>Halobacteria</taxon>
        <taxon>Halobacteriales</taxon>
        <taxon>Natrialbaceae</taxon>
        <taxon>Natribaculum</taxon>
    </lineage>
</organism>
<accession>A0ABD5P137</accession>
<dbReference type="SUPFAM" id="SSF160387">
    <property type="entry name" value="NosL/MerB-like"/>
    <property type="match status" value="1"/>
</dbReference>
<dbReference type="Gene3D" id="2.160.20.10">
    <property type="entry name" value="Single-stranded right-handed beta-helix, Pectin lyase-like"/>
    <property type="match status" value="1"/>
</dbReference>
<evidence type="ECO:0000256" key="4">
    <source>
        <dbReference type="SAM" id="Phobius"/>
    </source>
</evidence>
<dbReference type="Proteomes" id="UP001595821">
    <property type="component" value="Unassembled WGS sequence"/>
</dbReference>
<dbReference type="SMART" id="SM00710">
    <property type="entry name" value="PbH1"/>
    <property type="match status" value="8"/>
</dbReference>
<dbReference type="InterPro" id="IPR007742">
    <property type="entry name" value="NosD_dom"/>
</dbReference>
<keyword evidence="2" id="KW-0677">Repeat</keyword>
<dbReference type="PANTHER" id="PTHR22990">
    <property type="entry name" value="F-BOX ONLY PROTEIN"/>
    <property type="match status" value="1"/>
</dbReference>
<comment type="caution">
    <text evidence="6">The sequence shown here is derived from an EMBL/GenBank/DDBJ whole genome shotgun (WGS) entry which is preliminary data.</text>
</comment>
<dbReference type="Pfam" id="PF05573">
    <property type="entry name" value="NosL"/>
    <property type="match status" value="1"/>
</dbReference>
<keyword evidence="4" id="KW-1133">Transmembrane helix</keyword>
<dbReference type="Gene3D" id="3.30.70.2050">
    <property type="match status" value="1"/>
</dbReference>
<evidence type="ECO:0000256" key="1">
    <source>
        <dbReference type="ARBA" id="ARBA00004906"/>
    </source>
</evidence>
<gene>
    <name evidence="6" type="ORF">ACFOZ7_13875</name>
</gene>
<protein>
    <submittedName>
        <fullName evidence="6">NosD domain-containing protein</fullName>
    </submittedName>
</protein>
<dbReference type="AlphaFoldDB" id="A0ABD5P137"/>
<name>A0ABD5P137_9EURY</name>
<dbReference type="PANTHER" id="PTHR22990:SF15">
    <property type="entry name" value="F-BOX ONLY PROTEIN 10"/>
    <property type="match status" value="1"/>
</dbReference>
<feature type="transmembrane region" description="Helical" evidence="4">
    <location>
        <begin position="7"/>
        <end position="27"/>
    </location>
</feature>
<sequence length="640" mass="69784">MSDRRRVVWISLLIGAILIAGLGPFVVETGSTAPDPVPFDDTVAMGITPEEQLEEPDRIDLPKAQVFYSQYRYVVGYHGIDRFVDTRRQAGHEQRFGYPLAVYVTDYSDTSVDLSDEGYPSADGPVGWTDAETATYVVESDARTLRSDAVLPFSSRSDAEAYASTHGGSLLTWQELLEYPFEIDDATTVRERVDEKRAAADTLVASSRTFLERPTSVVVGEDVATIQEAVDAAPAETTVVVPDGTYEELVEIDRPITLAGEGNVTIRGDDENTVVQVTAERAAVRNVRITGVGNTTRAEDDESIEGQDTVLEMAYGRGDAGVEIDDASRVLVEDVAIETPANGILIRDSPETVVRNVTVDGGDEWTDAYMGVMTMRSEDGVVENSRFRDGRDGIYTHRSHGLVYRNNTLERNRIGVHLMYTSRTVIADNEIRDARATGIHVMTNPEQNAVVGNDVRNGPQGIRTGGWNSYFARNVVANNDLGMTTEAGNSIYEDNVIANNEEGLRASHILPTNRVVGNDFVGNDRHATAREGPLRIWTRDGAGNFWHGAFGESDGEVLDRSYAPTGPTDRRLHRVDGTPALARAPLLDALSGLEGTVPGMRTGSIVDLAPLCEPSNPDLLESVEWSGLERDCDAAQSTDR</sequence>
<evidence type="ECO:0000256" key="3">
    <source>
        <dbReference type="ARBA" id="ARBA00022786"/>
    </source>
</evidence>
<reference evidence="6 7" key="1">
    <citation type="journal article" date="2014" name="Int. J. Syst. Evol. Microbiol.">
        <title>Complete genome sequence of Corynebacterium casei LMG S-19264T (=DSM 44701T), isolated from a smear-ripened cheese.</title>
        <authorList>
            <consortium name="US DOE Joint Genome Institute (JGI-PGF)"/>
            <person name="Walter F."/>
            <person name="Albersmeier A."/>
            <person name="Kalinowski J."/>
            <person name="Ruckert C."/>
        </authorList>
    </citation>
    <scope>NUCLEOTIDE SEQUENCE [LARGE SCALE GENOMIC DNA]</scope>
    <source>
        <strain evidence="6 7">IBRC-M 10912</strain>
    </source>
</reference>
<proteinExistence type="predicted"/>
<comment type="pathway">
    <text evidence="1">Protein modification; protein ubiquitination.</text>
</comment>
<keyword evidence="4" id="KW-0812">Transmembrane</keyword>
<dbReference type="NCBIfam" id="TIGR03804">
    <property type="entry name" value="para_beta_helix"/>
    <property type="match status" value="1"/>
</dbReference>
<evidence type="ECO:0000259" key="5">
    <source>
        <dbReference type="Pfam" id="PF05048"/>
    </source>
</evidence>
<evidence type="ECO:0000313" key="6">
    <source>
        <dbReference type="EMBL" id="MFC4248016.1"/>
    </source>
</evidence>
<dbReference type="InterPro" id="IPR011050">
    <property type="entry name" value="Pectin_lyase_fold/virulence"/>
</dbReference>
<evidence type="ECO:0000256" key="2">
    <source>
        <dbReference type="ARBA" id="ARBA00022737"/>
    </source>
</evidence>
<dbReference type="RefSeq" id="WP_246969414.1">
    <property type="nucleotide sequence ID" value="NZ_CP095397.1"/>
</dbReference>
<keyword evidence="3" id="KW-0833">Ubl conjugation pathway</keyword>
<keyword evidence="4" id="KW-0472">Membrane</keyword>
<dbReference type="InterPro" id="IPR006626">
    <property type="entry name" value="PbH1"/>
</dbReference>
<dbReference type="InterPro" id="IPR012334">
    <property type="entry name" value="Pectin_lyas_fold"/>
</dbReference>
<dbReference type="GeneID" id="71855396"/>
<dbReference type="SUPFAM" id="SSF51126">
    <property type="entry name" value="Pectin lyase-like"/>
    <property type="match status" value="1"/>
</dbReference>
<dbReference type="EMBL" id="JBHSDJ010000111">
    <property type="protein sequence ID" value="MFC4248016.1"/>
    <property type="molecule type" value="Genomic_DNA"/>
</dbReference>